<dbReference type="GO" id="GO:0000287">
    <property type="term" value="F:magnesium ion binding"/>
    <property type="evidence" value="ECO:0007669"/>
    <property type="project" value="UniProtKB-UniRule"/>
</dbReference>
<dbReference type="STRING" id="1208365.B273_0635"/>
<name>K6GGU2_9GAMM</name>
<dbReference type="GO" id="GO:0006432">
    <property type="term" value="P:phenylalanyl-tRNA aminoacylation"/>
    <property type="evidence" value="ECO:0007669"/>
    <property type="project" value="UniProtKB-UniRule"/>
</dbReference>
<evidence type="ECO:0000256" key="13">
    <source>
        <dbReference type="HAMAP-Rule" id="MF_00281"/>
    </source>
</evidence>
<dbReference type="InterPro" id="IPR002319">
    <property type="entry name" value="Phenylalanyl-tRNA_Synthase"/>
</dbReference>
<keyword evidence="10 13" id="KW-0648">Protein biosynthesis</keyword>
<evidence type="ECO:0000256" key="3">
    <source>
        <dbReference type="ARBA" id="ARBA00011209"/>
    </source>
</evidence>
<evidence type="ECO:0000256" key="2">
    <source>
        <dbReference type="ARBA" id="ARBA00010207"/>
    </source>
</evidence>
<dbReference type="GO" id="GO:0005737">
    <property type="term" value="C:cytoplasm"/>
    <property type="evidence" value="ECO:0007669"/>
    <property type="project" value="UniProtKB-SubCell"/>
</dbReference>
<dbReference type="InterPro" id="IPR004529">
    <property type="entry name" value="Phe-tRNA-synth_IIc_asu"/>
</dbReference>
<dbReference type="InterPro" id="IPR006195">
    <property type="entry name" value="aa-tRNA-synth_II"/>
</dbReference>
<evidence type="ECO:0000256" key="11">
    <source>
        <dbReference type="ARBA" id="ARBA00023146"/>
    </source>
</evidence>
<dbReference type="NCBIfam" id="TIGR00468">
    <property type="entry name" value="pheS"/>
    <property type="match status" value="1"/>
</dbReference>
<dbReference type="PANTHER" id="PTHR11538">
    <property type="entry name" value="PHENYLALANYL-TRNA SYNTHETASE"/>
    <property type="match status" value="1"/>
</dbReference>
<evidence type="ECO:0000256" key="4">
    <source>
        <dbReference type="ARBA" id="ARBA00022490"/>
    </source>
</evidence>
<comment type="similarity">
    <text evidence="2 13">Belongs to the class-II aminoacyl-tRNA synthetase family. Phe-tRNA synthetase alpha subunit type 1 subfamily.</text>
</comment>
<feature type="binding site" evidence="13">
    <location>
        <position position="251"/>
    </location>
    <ligand>
        <name>Mg(2+)</name>
        <dbReference type="ChEBI" id="CHEBI:18420"/>
        <note>shared with beta subunit</note>
    </ligand>
</feature>
<comment type="catalytic activity">
    <reaction evidence="12 13">
        <text>tRNA(Phe) + L-phenylalanine + ATP = L-phenylalanyl-tRNA(Phe) + AMP + diphosphate + H(+)</text>
        <dbReference type="Rhea" id="RHEA:19413"/>
        <dbReference type="Rhea" id="RHEA-COMP:9668"/>
        <dbReference type="Rhea" id="RHEA-COMP:9699"/>
        <dbReference type="ChEBI" id="CHEBI:15378"/>
        <dbReference type="ChEBI" id="CHEBI:30616"/>
        <dbReference type="ChEBI" id="CHEBI:33019"/>
        <dbReference type="ChEBI" id="CHEBI:58095"/>
        <dbReference type="ChEBI" id="CHEBI:78442"/>
        <dbReference type="ChEBI" id="CHEBI:78531"/>
        <dbReference type="ChEBI" id="CHEBI:456215"/>
        <dbReference type="EC" id="6.1.1.20"/>
    </reaction>
</comment>
<evidence type="ECO:0000256" key="9">
    <source>
        <dbReference type="ARBA" id="ARBA00022842"/>
    </source>
</evidence>
<dbReference type="EC" id="6.1.1.20" evidence="13"/>
<evidence type="ECO:0000256" key="6">
    <source>
        <dbReference type="ARBA" id="ARBA00022723"/>
    </source>
</evidence>
<dbReference type="AlphaFoldDB" id="K6GGU2"/>
<evidence type="ECO:0000256" key="8">
    <source>
        <dbReference type="ARBA" id="ARBA00022840"/>
    </source>
</evidence>
<dbReference type="PANTHER" id="PTHR11538:SF41">
    <property type="entry name" value="PHENYLALANINE--TRNA LIGASE, MITOCHONDRIAL"/>
    <property type="match status" value="1"/>
</dbReference>
<dbReference type="GO" id="GO:0004826">
    <property type="term" value="F:phenylalanine-tRNA ligase activity"/>
    <property type="evidence" value="ECO:0007669"/>
    <property type="project" value="UniProtKB-UniRule"/>
</dbReference>
<dbReference type="Proteomes" id="UP000010310">
    <property type="component" value="Unassembled WGS sequence"/>
</dbReference>
<gene>
    <name evidence="13 15" type="primary">pheS</name>
    <name evidence="15" type="ORF">B273_0635</name>
</gene>
<comment type="subunit">
    <text evidence="3 13">Tetramer of two alpha and two beta subunits.</text>
</comment>
<proteinExistence type="inferred from homology"/>
<dbReference type="PATRIC" id="fig|1208365.4.peg.1226"/>
<keyword evidence="11 13" id="KW-0030">Aminoacyl-tRNA synthetase</keyword>
<keyword evidence="6 13" id="KW-0479">Metal-binding</keyword>
<evidence type="ECO:0000256" key="1">
    <source>
        <dbReference type="ARBA" id="ARBA00004496"/>
    </source>
</evidence>
<accession>K6GGU2</accession>
<sequence length="327" mass="37566">MQIPQDLIETAALKLKSVQSEAEFFQLRAQYLGKKSFVVTAFSKLRDLQSDKKVNVAKELNILKNNLTKLFETSIEDIEGKSDHKKLDVSLPADPFLVGSEHPITKISQKIINYFTLLNYQIFSGNEIETDFYNFEALNFPENHPARQMHDTFYLNSSSKTEYLLRTHTSNTQVHAMLNEDLPLYMLSPGRVFRCDSDTTHLPMFTQIEGLVVDEDVTFGDLKGVLIDFLEDFFNEKMEVRFRPSYFPFTEPSAEVDIKFGKQGWLEILGCGMVHPNVLNGCNIDTKKFRGFAFGMGVERLAMLYYGVTDIREFYSSNLDFLNQFPS</sequence>
<evidence type="ECO:0000259" key="14">
    <source>
        <dbReference type="PROSITE" id="PS50862"/>
    </source>
</evidence>
<dbReference type="Gene3D" id="3.30.930.10">
    <property type="entry name" value="Bira Bifunctional Protein, Domain 2"/>
    <property type="match status" value="1"/>
</dbReference>
<evidence type="ECO:0000313" key="16">
    <source>
        <dbReference type="Proteomes" id="UP000010310"/>
    </source>
</evidence>
<evidence type="ECO:0000256" key="12">
    <source>
        <dbReference type="ARBA" id="ARBA00049255"/>
    </source>
</evidence>
<evidence type="ECO:0000256" key="5">
    <source>
        <dbReference type="ARBA" id="ARBA00022598"/>
    </source>
</evidence>
<dbReference type="GO" id="GO:0000049">
    <property type="term" value="F:tRNA binding"/>
    <property type="evidence" value="ECO:0007669"/>
    <property type="project" value="InterPro"/>
</dbReference>
<keyword evidence="16" id="KW-1185">Reference proteome</keyword>
<evidence type="ECO:0000313" key="15">
    <source>
        <dbReference type="EMBL" id="EKO36261.1"/>
    </source>
</evidence>
<dbReference type="Pfam" id="PF01409">
    <property type="entry name" value="tRNA-synt_2d"/>
    <property type="match status" value="1"/>
</dbReference>
<dbReference type="InterPro" id="IPR045864">
    <property type="entry name" value="aa-tRNA-synth_II/BPL/LPL"/>
</dbReference>
<dbReference type="SUPFAM" id="SSF46589">
    <property type="entry name" value="tRNA-binding arm"/>
    <property type="match status" value="1"/>
</dbReference>
<evidence type="ECO:0000256" key="10">
    <source>
        <dbReference type="ARBA" id="ARBA00022917"/>
    </source>
</evidence>
<comment type="cofactor">
    <cofactor evidence="13">
        <name>Mg(2+)</name>
        <dbReference type="ChEBI" id="CHEBI:18420"/>
    </cofactor>
    <text evidence="13">Binds 2 magnesium ions per tetramer.</text>
</comment>
<protein>
    <recommendedName>
        <fullName evidence="13">Phenylalanine--tRNA ligase alpha subunit</fullName>
        <ecNumber evidence="13">6.1.1.20</ecNumber>
    </recommendedName>
    <alternativeName>
        <fullName evidence="13">Phenylalanyl-tRNA synthetase alpha subunit</fullName>
        <shortName evidence="13">PheRS</shortName>
    </alternativeName>
</protein>
<dbReference type="PROSITE" id="PS50862">
    <property type="entry name" value="AA_TRNA_LIGASE_II"/>
    <property type="match status" value="1"/>
</dbReference>
<keyword evidence="9 13" id="KW-0460">Magnesium</keyword>
<dbReference type="SUPFAM" id="SSF55681">
    <property type="entry name" value="Class II aaRS and biotin synthetases"/>
    <property type="match status" value="1"/>
</dbReference>
<reference evidence="15 16" key="1">
    <citation type="submission" date="2012-09" db="EMBL/GenBank/DDBJ databases">
        <authorList>
            <person name="Dupont C.L."/>
            <person name="Rusch D.B."/>
            <person name="Lombardo M.-J."/>
            <person name="Novotny M."/>
            <person name="Yee-Greenbaum J."/>
            <person name="Laskin R."/>
        </authorList>
    </citation>
    <scope>NUCLEOTIDE SEQUENCE [LARGE SCALE GENOMIC DNA]</scope>
    <source>
        <strain evidence="15">SAR86E</strain>
    </source>
</reference>
<keyword evidence="7 13" id="KW-0547">Nucleotide-binding</keyword>
<dbReference type="CDD" id="cd00496">
    <property type="entry name" value="PheRS_alpha_core"/>
    <property type="match status" value="1"/>
</dbReference>
<dbReference type="InterPro" id="IPR022911">
    <property type="entry name" value="Phe_tRNA_ligase_alpha1_bac"/>
</dbReference>
<dbReference type="InterPro" id="IPR010978">
    <property type="entry name" value="tRNA-bd_arm"/>
</dbReference>
<keyword evidence="8 13" id="KW-0067">ATP-binding</keyword>
<organism evidence="15 16">
    <name type="scientific">SAR86 cluster bacterium SAR86E</name>
    <dbReference type="NCBI Taxonomy" id="1208365"/>
    <lineage>
        <taxon>Bacteria</taxon>
        <taxon>Pseudomonadati</taxon>
        <taxon>Pseudomonadota</taxon>
        <taxon>Gammaproteobacteria</taxon>
        <taxon>SAR86 cluster</taxon>
    </lineage>
</organism>
<evidence type="ECO:0000256" key="7">
    <source>
        <dbReference type="ARBA" id="ARBA00022741"/>
    </source>
</evidence>
<keyword evidence="4 13" id="KW-0963">Cytoplasm</keyword>
<comment type="subcellular location">
    <subcellularLocation>
        <location evidence="1 13">Cytoplasm</location>
    </subcellularLocation>
</comment>
<dbReference type="GO" id="GO:0005524">
    <property type="term" value="F:ATP binding"/>
    <property type="evidence" value="ECO:0007669"/>
    <property type="project" value="UniProtKB-UniRule"/>
</dbReference>
<dbReference type="HAMAP" id="MF_00281">
    <property type="entry name" value="Phe_tRNA_synth_alpha1"/>
    <property type="match status" value="1"/>
</dbReference>
<dbReference type="EMBL" id="AMWX01000012">
    <property type="protein sequence ID" value="EKO36261.1"/>
    <property type="molecule type" value="Genomic_DNA"/>
</dbReference>
<keyword evidence="5 13" id="KW-0436">Ligase</keyword>
<feature type="domain" description="Aminoacyl-transfer RNA synthetases class-II family profile" evidence="14">
    <location>
        <begin position="129"/>
        <end position="326"/>
    </location>
</feature>
<comment type="caution">
    <text evidence="15">The sequence shown here is derived from an EMBL/GenBank/DDBJ whole genome shotgun (WGS) entry which is preliminary data.</text>
</comment>